<evidence type="ECO:0008006" key="5">
    <source>
        <dbReference type="Google" id="ProtNLM"/>
    </source>
</evidence>
<dbReference type="InterPro" id="IPR050595">
    <property type="entry name" value="Bact_response_regulator"/>
</dbReference>
<dbReference type="InterPro" id="IPR001054">
    <property type="entry name" value="A/G_cyclase"/>
</dbReference>
<dbReference type="PANTHER" id="PTHR44591:SF3">
    <property type="entry name" value="RESPONSE REGULATORY DOMAIN-CONTAINING PROTEIN"/>
    <property type="match status" value="1"/>
</dbReference>
<feature type="non-terminal residue" evidence="4">
    <location>
        <position position="259"/>
    </location>
</feature>
<proteinExistence type="predicted"/>
<dbReference type="PROSITE" id="PS50110">
    <property type="entry name" value="RESPONSE_REGULATORY"/>
    <property type="match status" value="1"/>
</dbReference>
<accession>A0A382Z7N8</accession>
<evidence type="ECO:0000259" key="3">
    <source>
        <dbReference type="PROSITE" id="PS50125"/>
    </source>
</evidence>
<dbReference type="SUPFAM" id="SSF55073">
    <property type="entry name" value="Nucleotide cyclase"/>
    <property type="match status" value="1"/>
</dbReference>
<evidence type="ECO:0000313" key="4">
    <source>
        <dbReference type="EMBL" id="SVD91524.1"/>
    </source>
</evidence>
<dbReference type="InterPro" id="IPR001789">
    <property type="entry name" value="Sig_transdc_resp-reg_receiver"/>
</dbReference>
<dbReference type="GO" id="GO:0000160">
    <property type="term" value="P:phosphorelay signal transduction system"/>
    <property type="evidence" value="ECO:0007669"/>
    <property type="project" value="InterPro"/>
</dbReference>
<dbReference type="InterPro" id="IPR029787">
    <property type="entry name" value="Nucleotide_cyclase"/>
</dbReference>
<name>A0A382Z7N8_9ZZZZ</name>
<feature type="domain" description="Guanylate cyclase" evidence="3">
    <location>
        <begin position="241"/>
        <end position="259"/>
    </location>
</feature>
<evidence type="ECO:0000259" key="2">
    <source>
        <dbReference type="PROSITE" id="PS50110"/>
    </source>
</evidence>
<evidence type="ECO:0000256" key="1">
    <source>
        <dbReference type="ARBA" id="ARBA00022553"/>
    </source>
</evidence>
<dbReference type="PANTHER" id="PTHR44591">
    <property type="entry name" value="STRESS RESPONSE REGULATOR PROTEIN 1"/>
    <property type="match status" value="1"/>
</dbReference>
<dbReference type="SMART" id="SM00448">
    <property type="entry name" value="REC"/>
    <property type="match status" value="1"/>
</dbReference>
<dbReference type="Pfam" id="PF00072">
    <property type="entry name" value="Response_reg"/>
    <property type="match status" value="1"/>
</dbReference>
<gene>
    <name evidence="4" type="ORF">METZ01_LOCUS444378</name>
</gene>
<dbReference type="SUPFAM" id="SSF52172">
    <property type="entry name" value="CheY-like"/>
    <property type="match status" value="1"/>
</dbReference>
<dbReference type="Gene3D" id="3.30.70.1230">
    <property type="entry name" value="Nucleotide cyclase"/>
    <property type="match status" value="1"/>
</dbReference>
<organism evidence="4">
    <name type="scientific">marine metagenome</name>
    <dbReference type="NCBI Taxonomy" id="408172"/>
    <lineage>
        <taxon>unclassified sequences</taxon>
        <taxon>metagenomes</taxon>
        <taxon>ecological metagenomes</taxon>
    </lineage>
</organism>
<dbReference type="PROSITE" id="PS50125">
    <property type="entry name" value="GUANYLATE_CYCLASE_2"/>
    <property type="match status" value="1"/>
</dbReference>
<feature type="non-terminal residue" evidence="4">
    <location>
        <position position="1"/>
    </location>
</feature>
<protein>
    <recommendedName>
        <fullName evidence="5">Response regulatory domain-containing protein</fullName>
    </recommendedName>
</protein>
<dbReference type="EMBL" id="UINC01181702">
    <property type="protein sequence ID" value="SVD91524.1"/>
    <property type="molecule type" value="Genomic_DNA"/>
</dbReference>
<dbReference type="InterPro" id="IPR011006">
    <property type="entry name" value="CheY-like_superfamily"/>
</dbReference>
<dbReference type="GO" id="GO:0009190">
    <property type="term" value="P:cyclic nucleotide biosynthetic process"/>
    <property type="evidence" value="ECO:0007669"/>
    <property type="project" value="InterPro"/>
</dbReference>
<sequence>GYDEYVSIMFQSCEFLNNKVDILISSKHNDIVSLDFALSDNANLSIISDTIKSIKPLGKNDKKIAIKGTILAVDDNENNIKLLNKRLNNRGHTVLPALDGRKALSIIRKRKTDIDLILLDIIMPDMNGYELLKYIKSDRRYCHIPVIMVSSLDDIDSIYRCFEYGADDYVKKPYESTILNARINSNIEKKQLHDREEIHLRTIQDEKEKSESLLLNILPESIAERLKLGETKIADKLDNVTILFADIVGFTRITKALSP</sequence>
<dbReference type="AlphaFoldDB" id="A0A382Z7N8"/>
<reference evidence="4" key="1">
    <citation type="submission" date="2018-05" db="EMBL/GenBank/DDBJ databases">
        <authorList>
            <person name="Lanie J.A."/>
            <person name="Ng W.-L."/>
            <person name="Kazmierczak K.M."/>
            <person name="Andrzejewski T.M."/>
            <person name="Davidsen T.M."/>
            <person name="Wayne K.J."/>
            <person name="Tettelin H."/>
            <person name="Glass J.I."/>
            <person name="Rusch D."/>
            <person name="Podicherti R."/>
            <person name="Tsui H.-C.T."/>
            <person name="Winkler M.E."/>
        </authorList>
    </citation>
    <scope>NUCLEOTIDE SEQUENCE</scope>
</reference>
<feature type="domain" description="Response regulatory" evidence="2">
    <location>
        <begin position="69"/>
        <end position="187"/>
    </location>
</feature>
<dbReference type="Gene3D" id="3.40.50.2300">
    <property type="match status" value="1"/>
</dbReference>
<keyword evidence="1" id="KW-0597">Phosphoprotein</keyword>